<keyword evidence="2" id="KW-0813">Transport</keyword>
<organism evidence="8 9">
    <name type="scientific">Rhizoctonia solani</name>
    <dbReference type="NCBI Taxonomy" id="456999"/>
    <lineage>
        <taxon>Eukaryota</taxon>
        <taxon>Fungi</taxon>
        <taxon>Dikarya</taxon>
        <taxon>Basidiomycota</taxon>
        <taxon>Agaricomycotina</taxon>
        <taxon>Agaricomycetes</taxon>
        <taxon>Cantharellales</taxon>
        <taxon>Ceratobasidiaceae</taxon>
        <taxon>Rhizoctonia</taxon>
    </lineage>
</organism>
<feature type="transmembrane region" description="Helical" evidence="6">
    <location>
        <begin position="137"/>
        <end position="156"/>
    </location>
</feature>
<keyword evidence="3 6" id="KW-0812">Transmembrane</keyword>
<dbReference type="Proteomes" id="UP000663827">
    <property type="component" value="Unassembled WGS sequence"/>
</dbReference>
<feature type="transmembrane region" description="Helical" evidence="6">
    <location>
        <begin position="360"/>
        <end position="378"/>
    </location>
</feature>
<proteinExistence type="predicted"/>
<feature type="transmembrane region" description="Helical" evidence="6">
    <location>
        <begin position="321"/>
        <end position="340"/>
    </location>
</feature>
<feature type="transmembrane region" description="Helical" evidence="6">
    <location>
        <begin position="256"/>
        <end position="276"/>
    </location>
</feature>
<feature type="domain" description="Major facilitator superfamily (MFS) profile" evidence="7">
    <location>
        <begin position="1"/>
        <end position="382"/>
    </location>
</feature>
<keyword evidence="4 6" id="KW-1133">Transmembrane helix</keyword>
<reference evidence="8" key="1">
    <citation type="submission" date="2021-01" db="EMBL/GenBank/DDBJ databases">
        <authorList>
            <person name="Kaushik A."/>
        </authorList>
    </citation>
    <scope>NUCLEOTIDE SEQUENCE</scope>
    <source>
        <strain evidence="8">AG5</strain>
    </source>
</reference>
<comment type="subcellular location">
    <subcellularLocation>
        <location evidence="1">Membrane</location>
        <topology evidence="1">Multi-pass membrane protein</topology>
    </subcellularLocation>
</comment>
<dbReference type="GO" id="GO:0005886">
    <property type="term" value="C:plasma membrane"/>
    <property type="evidence" value="ECO:0007669"/>
    <property type="project" value="TreeGrafter"/>
</dbReference>
<dbReference type="FunFam" id="1.20.1250.20:FF:000140">
    <property type="entry name" value="Putative MFS phospholipid transporter"/>
    <property type="match status" value="1"/>
</dbReference>
<dbReference type="PANTHER" id="PTHR23508:SF10">
    <property type="entry name" value="CARBOXYLIC ACID TRANSPORTER PROTEIN HOMOLOG"/>
    <property type="match status" value="1"/>
</dbReference>
<protein>
    <recommendedName>
        <fullName evidence="7">Major facilitator superfamily (MFS) profile domain-containing protein</fullName>
    </recommendedName>
</protein>
<feature type="transmembrane region" description="Helical" evidence="6">
    <location>
        <begin position="282"/>
        <end position="309"/>
    </location>
</feature>
<evidence type="ECO:0000256" key="1">
    <source>
        <dbReference type="ARBA" id="ARBA00004141"/>
    </source>
</evidence>
<feature type="transmembrane region" description="Helical" evidence="6">
    <location>
        <begin position="224"/>
        <end position="249"/>
    </location>
</feature>
<comment type="caution">
    <text evidence="8">The sequence shown here is derived from an EMBL/GenBank/DDBJ whole genome shotgun (WGS) entry which is preliminary data.</text>
</comment>
<evidence type="ECO:0000313" key="8">
    <source>
        <dbReference type="EMBL" id="CAE7205468.1"/>
    </source>
</evidence>
<dbReference type="GO" id="GO:0046943">
    <property type="term" value="F:carboxylic acid transmembrane transporter activity"/>
    <property type="evidence" value="ECO:0007669"/>
    <property type="project" value="TreeGrafter"/>
</dbReference>
<evidence type="ECO:0000256" key="2">
    <source>
        <dbReference type="ARBA" id="ARBA00022448"/>
    </source>
</evidence>
<dbReference type="SUPFAM" id="SSF103473">
    <property type="entry name" value="MFS general substrate transporter"/>
    <property type="match status" value="1"/>
</dbReference>
<accession>A0A8H3EBL0</accession>
<dbReference type="InterPro" id="IPR036259">
    <property type="entry name" value="MFS_trans_sf"/>
</dbReference>
<evidence type="ECO:0000256" key="4">
    <source>
        <dbReference type="ARBA" id="ARBA00022989"/>
    </source>
</evidence>
<evidence type="ECO:0000313" key="9">
    <source>
        <dbReference type="Proteomes" id="UP000663827"/>
    </source>
</evidence>
<keyword evidence="5 6" id="KW-0472">Membrane</keyword>
<evidence type="ECO:0000256" key="6">
    <source>
        <dbReference type="SAM" id="Phobius"/>
    </source>
</evidence>
<name>A0A8H3EBL0_9AGAM</name>
<dbReference type="Gene3D" id="1.20.1250.20">
    <property type="entry name" value="MFS general substrate transporter like domains"/>
    <property type="match status" value="1"/>
</dbReference>
<dbReference type="EMBL" id="CAJNJQ010003837">
    <property type="protein sequence ID" value="CAE7205468.1"/>
    <property type="molecule type" value="Genomic_DNA"/>
</dbReference>
<gene>
    <name evidence="8" type="ORF">RDB_LOCUS143164</name>
</gene>
<feature type="transmembrane region" description="Helical" evidence="6">
    <location>
        <begin position="185"/>
        <end position="204"/>
    </location>
</feature>
<dbReference type="PROSITE" id="PS50850">
    <property type="entry name" value="MFS"/>
    <property type="match status" value="1"/>
</dbReference>
<dbReference type="Pfam" id="PF00083">
    <property type="entry name" value="Sugar_tr"/>
    <property type="match status" value="2"/>
</dbReference>
<dbReference type="PANTHER" id="PTHR23508">
    <property type="entry name" value="CARBOXYLIC ACID TRANSPORTER PROTEIN HOMOLOG"/>
    <property type="match status" value="1"/>
</dbReference>
<evidence type="ECO:0000256" key="5">
    <source>
        <dbReference type="ARBA" id="ARBA00023136"/>
    </source>
</evidence>
<evidence type="ECO:0000256" key="3">
    <source>
        <dbReference type="ARBA" id="ARBA00022692"/>
    </source>
</evidence>
<dbReference type="InterPro" id="IPR020846">
    <property type="entry name" value="MFS_dom"/>
</dbReference>
<evidence type="ECO:0000259" key="7">
    <source>
        <dbReference type="PROSITE" id="PS50850"/>
    </source>
</evidence>
<dbReference type="AlphaFoldDB" id="A0A8H3EBL0"/>
<dbReference type="InterPro" id="IPR005828">
    <property type="entry name" value="MFS_sugar_transport-like"/>
</dbReference>
<sequence>MLSFGYLSDRLGRKFGMMSATLIVAVFSFLSACSAGAHGSTDGLLAMLSACRFLLGIGVGAEYPSGSVAASEQSEEEGIAKNAQHRWFALATSAHLWPIPISLANTGADTMIDTGFVISAFTPLVLLWIFGENHLRAVWRGSLGLGVIPALAVLVWRLRMAEPTRYQQDSMKNVKTPYMLILRRYWKSLAAISITWFIYDFITYPFGIYSSTVVDSIIGETKSLYVIFGWNVVINLFYIPGTVTGAFVVDFLGPKYTMIIGLLCQAIIGFGMSGGYEYLKNHIAGFAVLYGIFLSFGEFGPGNCLGLLASKSGPTAVRGQFYGIAAAIGKVGAFVGTWAFPPMIEAFGGASSTRGNTGPFWVGSGLAIFSALITLVFIRPLSHNGMVDEDIKFREYLAKHGYDTSKMGLASSDVDSVEAQNLSEVEKEKAAL</sequence>
<feature type="transmembrane region" description="Helical" evidence="6">
    <location>
        <begin position="111"/>
        <end position="131"/>
    </location>
</feature>
<dbReference type="OrthoDB" id="158357at2759"/>